<dbReference type="InterPro" id="IPR047798">
    <property type="entry name" value="BPSS1780-like"/>
</dbReference>
<dbReference type="RefSeq" id="WP_156924286.1">
    <property type="nucleotide sequence ID" value="NZ_AXWS01000007.1"/>
</dbReference>
<keyword evidence="1" id="KW-0472">Membrane</keyword>
<dbReference type="NCBIfam" id="NF041043">
    <property type="entry name" value="BPSS1780_fam"/>
    <property type="match status" value="1"/>
</dbReference>
<evidence type="ECO:0000313" key="2">
    <source>
        <dbReference type="Proteomes" id="UP000675920"/>
    </source>
</evidence>
<keyword evidence="2" id="KW-1185">Reference proteome</keyword>
<name>A0A8B6XBZ0_9BURK</name>
<proteinExistence type="predicted"/>
<evidence type="ECO:0000256" key="1">
    <source>
        <dbReference type="SAM" id="Phobius"/>
    </source>
</evidence>
<organism evidence="2 3">
    <name type="scientific">Derxia gummosa DSM 723</name>
    <dbReference type="NCBI Taxonomy" id="1121388"/>
    <lineage>
        <taxon>Bacteria</taxon>
        <taxon>Pseudomonadati</taxon>
        <taxon>Pseudomonadota</taxon>
        <taxon>Betaproteobacteria</taxon>
        <taxon>Burkholderiales</taxon>
        <taxon>Alcaligenaceae</taxon>
        <taxon>Derxia</taxon>
    </lineage>
</organism>
<dbReference type="OrthoDB" id="5298483at2"/>
<keyword evidence="1" id="KW-0812">Transmembrane</keyword>
<feature type="transmembrane region" description="Helical" evidence="1">
    <location>
        <begin position="197"/>
        <end position="222"/>
    </location>
</feature>
<feature type="transmembrane region" description="Helical" evidence="1">
    <location>
        <begin position="234"/>
        <end position="255"/>
    </location>
</feature>
<accession>A0A8B6XBZ0</accession>
<evidence type="ECO:0000313" key="3">
    <source>
        <dbReference type="RefSeq" id="WP_156924286.1"/>
    </source>
</evidence>
<sequence length="266" mass="28866">MSSPVSMQAYRLPAAAGWGWIRDGFALFRRQPISLMTLFLFYLFTLFLVVLIPILGPLVQVALMPGLSVGFLSAARAASEGRGVNVRELVVGFRANHGKAAKPLLQLGGFYFLAICLVFLLTALLDDGTLSHMFIEGREPSEAEMESSRMTFAMIAAIVGYLAVTLSFWFAPALVAWHDVPPLKALFFSTVAGWRNLGAFASFFAGAFAVMVLSQLVLLAPLSLLGAPQSLQAFLVMPLSVVLFSTMHCAIYLSYRQTFGLDRGAA</sequence>
<feature type="transmembrane region" description="Helical" evidence="1">
    <location>
        <begin position="110"/>
        <end position="130"/>
    </location>
</feature>
<dbReference type="AlphaFoldDB" id="A0A8B6XBZ0"/>
<feature type="transmembrane region" description="Helical" evidence="1">
    <location>
        <begin position="39"/>
        <end position="63"/>
    </location>
</feature>
<dbReference type="Proteomes" id="UP000675920">
    <property type="component" value="Unplaced"/>
</dbReference>
<keyword evidence="1" id="KW-1133">Transmembrane helix</keyword>
<feature type="transmembrane region" description="Helical" evidence="1">
    <location>
        <begin position="151"/>
        <end position="177"/>
    </location>
</feature>
<reference evidence="3" key="1">
    <citation type="submission" date="2025-08" db="UniProtKB">
        <authorList>
            <consortium name="RefSeq"/>
        </authorList>
    </citation>
    <scope>IDENTIFICATION</scope>
</reference>
<protein>
    <submittedName>
        <fullName evidence="3">BPSS1780 family membrane protein</fullName>
    </submittedName>
</protein>